<dbReference type="Gene3D" id="3.30.420.40">
    <property type="match status" value="2"/>
</dbReference>
<comment type="similarity">
    <text evidence="1">Belongs to the actin family.</text>
</comment>
<sequence length="398" mass="43210">MTHEDASGVVIEPGSYSTRIGVAGDVAPLCVVSSSVLKSGDTPQFHIPVSGSPPPDAEVWTPVVDGVLEDVELAAMQWEHFVSKQIGVELREQPLTITEEPWNTNHSRSKLLQHVFEGLEVPIFQLAKSPLVAAFECSKPTALVVSVGGSVASAVPVVEGVVRSKALTRTPFAGDFVDIHILNQLDHAKDNIVPQYQVDARLHGLETLPAAQEAMKLKARGSDSFHNFQLSRLLDNIKRVCSVVNPVPLKGPEIKGTKSYQLPTGYSLLLGPERYLSAEPLFQPTNFSLGTQTPGPNSLGLSEIVYQSLQKVDAPPEVVNSLASNIVLHGGTSLIPGLVKRLESDLMSMSPIVPKVYHSTKHPVWTGASVFASLSEFHESNWITKQQFEEQGERLLKE</sequence>
<evidence type="ECO:0000313" key="2">
    <source>
        <dbReference type="EMBL" id="GMM51270.1"/>
    </source>
</evidence>
<dbReference type="InterPro" id="IPR043129">
    <property type="entry name" value="ATPase_NBD"/>
</dbReference>
<dbReference type="Gene3D" id="3.90.640.10">
    <property type="entry name" value="Actin, Chain A, domain 4"/>
    <property type="match status" value="1"/>
</dbReference>
<reference evidence="2 3" key="1">
    <citation type="journal article" date="2023" name="Elife">
        <title>Identification of key yeast species and microbe-microbe interactions impacting larval growth of Drosophila in the wild.</title>
        <authorList>
            <person name="Mure A."/>
            <person name="Sugiura Y."/>
            <person name="Maeda R."/>
            <person name="Honda K."/>
            <person name="Sakurai N."/>
            <person name="Takahashi Y."/>
            <person name="Watada M."/>
            <person name="Katoh T."/>
            <person name="Gotoh A."/>
            <person name="Gotoh Y."/>
            <person name="Taniguchi I."/>
            <person name="Nakamura K."/>
            <person name="Hayashi T."/>
            <person name="Katayama T."/>
            <person name="Uemura T."/>
            <person name="Hattori Y."/>
        </authorList>
    </citation>
    <scope>NUCLEOTIDE SEQUENCE [LARGE SCALE GENOMIC DNA]</scope>
    <source>
        <strain evidence="2 3">SB-73</strain>
    </source>
</reference>
<dbReference type="PANTHER" id="PTHR11937">
    <property type="entry name" value="ACTIN"/>
    <property type="match status" value="1"/>
</dbReference>
<keyword evidence="3" id="KW-1185">Reference proteome</keyword>
<dbReference type="AlphaFoldDB" id="A0AAV5RIS5"/>
<dbReference type="SUPFAM" id="SSF53067">
    <property type="entry name" value="Actin-like ATPase domain"/>
    <property type="match status" value="2"/>
</dbReference>
<dbReference type="EMBL" id="BTGC01000003">
    <property type="protein sequence ID" value="GMM51270.1"/>
    <property type="molecule type" value="Genomic_DNA"/>
</dbReference>
<evidence type="ECO:0000256" key="1">
    <source>
        <dbReference type="RuleBase" id="RU000487"/>
    </source>
</evidence>
<dbReference type="Proteomes" id="UP001362899">
    <property type="component" value="Unassembled WGS sequence"/>
</dbReference>
<organism evidence="2 3">
    <name type="scientific">Starmerella bacillaris</name>
    <name type="common">Yeast</name>
    <name type="synonym">Candida zemplinina</name>
    <dbReference type="NCBI Taxonomy" id="1247836"/>
    <lineage>
        <taxon>Eukaryota</taxon>
        <taxon>Fungi</taxon>
        <taxon>Dikarya</taxon>
        <taxon>Ascomycota</taxon>
        <taxon>Saccharomycotina</taxon>
        <taxon>Dipodascomycetes</taxon>
        <taxon>Dipodascales</taxon>
        <taxon>Trichomonascaceae</taxon>
        <taxon>Starmerella</taxon>
    </lineage>
</organism>
<accession>A0AAV5RIS5</accession>
<protein>
    <submittedName>
        <fullName evidence="2">Arp7 protein</fullName>
    </submittedName>
</protein>
<dbReference type="SMART" id="SM00268">
    <property type="entry name" value="ACTIN"/>
    <property type="match status" value="1"/>
</dbReference>
<name>A0AAV5RIS5_STABA</name>
<proteinExistence type="inferred from homology"/>
<evidence type="ECO:0000313" key="3">
    <source>
        <dbReference type="Proteomes" id="UP001362899"/>
    </source>
</evidence>
<dbReference type="Pfam" id="PF00022">
    <property type="entry name" value="Actin"/>
    <property type="match status" value="1"/>
</dbReference>
<dbReference type="InterPro" id="IPR004000">
    <property type="entry name" value="Actin"/>
</dbReference>
<gene>
    <name evidence="2" type="ORF">DASB73_022280</name>
</gene>
<comment type="caution">
    <text evidence="2">The sequence shown here is derived from an EMBL/GenBank/DDBJ whole genome shotgun (WGS) entry which is preliminary data.</text>
</comment>